<organism evidence="1 2">
    <name type="scientific">Neisseria mucosa (strain ATCC 25996 / DSM 4631 / NCTC 10774 / M26)</name>
    <dbReference type="NCBI Taxonomy" id="546266"/>
    <lineage>
        <taxon>Bacteria</taxon>
        <taxon>Pseudomonadati</taxon>
        <taxon>Pseudomonadota</taxon>
        <taxon>Betaproteobacteria</taxon>
        <taxon>Neisseriales</taxon>
        <taxon>Neisseriaceae</taxon>
        <taxon>Neisseria</taxon>
    </lineage>
</organism>
<name>D2ZU69_NEIM2</name>
<dbReference type="STRING" id="546266.NEIMUCOT_04157"/>
<gene>
    <name evidence="1" type="ORF">NEIMUCOT_04157</name>
</gene>
<dbReference type="AlphaFoldDB" id="D2ZU69"/>
<sequence>MRFSDDLCVSIASILNFNTVYHQIPSFPPPPTRGQATVGIHRKI</sequence>
<reference evidence="1 2" key="1">
    <citation type="submission" date="2009-10" db="EMBL/GenBank/DDBJ databases">
        <authorList>
            <person name="Weinstock G."/>
            <person name="Sodergren E."/>
            <person name="Clifton S."/>
            <person name="Fulton L."/>
            <person name="Fulton B."/>
            <person name="Courtney L."/>
            <person name="Fronick C."/>
            <person name="Harrison M."/>
            <person name="Strong C."/>
            <person name="Farmer C."/>
            <person name="Delahaunty K."/>
            <person name="Markovic C."/>
            <person name="Hall O."/>
            <person name="Minx P."/>
            <person name="Tomlinson C."/>
            <person name="Mitreva M."/>
            <person name="Nelson J."/>
            <person name="Hou S."/>
            <person name="Wollam A."/>
            <person name="Pepin K.H."/>
            <person name="Johnson M."/>
            <person name="Bhonagiri V."/>
            <person name="Nash W.E."/>
            <person name="Warren W."/>
            <person name="Chinwalla A."/>
            <person name="Mardis E.R."/>
            <person name="Wilson R.K."/>
        </authorList>
    </citation>
    <scope>NUCLEOTIDE SEQUENCE [LARGE SCALE GENOMIC DNA]</scope>
    <source>
        <strain evidence="2">ATCC 25996 / DSM 4631 / NCTC 10774 / M26</strain>
    </source>
</reference>
<dbReference type="Proteomes" id="UP000003344">
    <property type="component" value="Unassembled WGS sequence"/>
</dbReference>
<protein>
    <submittedName>
        <fullName evidence="1">Uncharacterized protein</fullName>
    </submittedName>
</protein>
<evidence type="ECO:0000313" key="1">
    <source>
        <dbReference type="EMBL" id="EFC89254.1"/>
    </source>
</evidence>
<accession>D2ZU69</accession>
<dbReference type="EMBL" id="ACDX02000003">
    <property type="protein sequence ID" value="EFC89254.1"/>
    <property type="molecule type" value="Genomic_DNA"/>
</dbReference>
<proteinExistence type="predicted"/>
<comment type="caution">
    <text evidence="1">The sequence shown here is derived from an EMBL/GenBank/DDBJ whole genome shotgun (WGS) entry which is preliminary data.</text>
</comment>
<evidence type="ECO:0000313" key="2">
    <source>
        <dbReference type="Proteomes" id="UP000003344"/>
    </source>
</evidence>